<evidence type="ECO:0000256" key="10">
    <source>
        <dbReference type="ARBA" id="ARBA00022723"/>
    </source>
</evidence>
<dbReference type="GO" id="GO:0006298">
    <property type="term" value="P:mismatch repair"/>
    <property type="evidence" value="ECO:0007669"/>
    <property type="project" value="TreeGrafter"/>
</dbReference>
<organism evidence="19 20">
    <name type="scientific">Ferruginivarius sediminum</name>
    <dbReference type="NCBI Taxonomy" id="2661937"/>
    <lineage>
        <taxon>Bacteria</taxon>
        <taxon>Pseudomonadati</taxon>
        <taxon>Pseudomonadota</taxon>
        <taxon>Alphaproteobacteria</taxon>
        <taxon>Rhodospirillales</taxon>
        <taxon>Rhodospirillaceae</taxon>
        <taxon>Ferruginivarius</taxon>
    </lineage>
</organism>
<evidence type="ECO:0000256" key="11">
    <source>
        <dbReference type="ARBA" id="ARBA00022759"/>
    </source>
</evidence>
<comment type="similarity">
    <text evidence="5 14 16">Belongs to the RNase HII family.</text>
</comment>
<sequence>MAGGRAAIAQDHAAGHNLRPGGRAGDVLARDPRGAAVGAALRLCRRGRRGARGRPAAAARPDRSGGSHGVRGKPKVSLDYAHERAGGADDGRVVAGIDEVGRGPLAGPVVAAAVILRPQAMPRGLHERLADSKTLRPDIRAEIAAALHETCTVALGQASVAEIDTWNILNASHLAMARAVEGLGIAADFALVDGNRLPALPCAGECVVGGDGKVLSIAAASIVAKVARDRMMCTLAESHPGYGWERNMGYSTAEHRAALARLGATDHHRRSFRPVREALAS</sequence>
<feature type="region of interest" description="Disordered" evidence="17">
    <location>
        <begin position="1"/>
        <end position="23"/>
    </location>
</feature>
<evidence type="ECO:0000256" key="14">
    <source>
        <dbReference type="HAMAP-Rule" id="MF_00052"/>
    </source>
</evidence>
<comment type="cofactor">
    <cofactor evidence="2">
        <name>Mg(2+)</name>
        <dbReference type="ChEBI" id="CHEBI:18420"/>
    </cofactor>
</comment>
<dbReference type="GO" id="GO:0043137">
    <property type="term" value="P:DNA replication, removal of RNA primer"/>
    <property type="evidence" value="ECO:0007669"/>
    <property type="project" value="TreeGrafter"/>
</dbReference>
<evidence type="ECO:0000256" key="12">
    <source>
        <dbReference type="ARBA" id="ARBA00022801"/>
    </source>
</evidence>
<comment type="caution">
    <text evidence="19">The sequence shown here is derived from an EMBL/GenBank/DDBJ whole genome shotgun (WGS) entry which is preliminary data.</text>
</comment>
<dbReference type="InterPro" id="IPR036397">
    <property type="entry name" value="RNaseH_sf"/>
</dbReference>
<dbReference type="Pfam" id="PF01351">
    <property type="entry name" value="RNase_HII"/>
    <property type="match status" value="1"/>
</dbReference>
<dbReference type="Proteomes" id="UP000253941">
    <property type="component" value="Unassembled WGS sequence"/>
</dbReference>
<dbReference type="InterPro" id="IPR001352">
    <property type="entry name" value="RNase_HII/HIII"/>
</dbReference>
<evidence type="ECO:0000256" key="3">
    <source>
        <dbReference type="ARBA" id="ARBA00004065"/>
    </source>
</evidence>
<dbReference type="PROSITE" id="PS51975">
    <property type="entry name" value="RNASE_H_2"/>
    <property type="match status" value="1"/>
</dbReference>
<dbReference type="NCBIfam" id="NF000595">
    <property type="entry name" value="PRK00015.1-3"/>
    <property type="match status" value="1"/>
</dbReference>
<evidence type="ECO:0000256" key="4">
    <source>
        <dbReference type="ARBA" id="ARBA00004496"/>
    </source>
</evidence>
<keyword evidence="8 14" id="KW-0963">Cytoplasm</keyword>
<evidence type="ECO:0000256" key="1">
    <source>
        <dbReference type="ARBA" id="ARBA00000077"/>
    </source>
</evidence>
<dbReference type="HAMAP" id="MF_00052_B">
    <property type="entry name" value="RNase_HII_B"/>
    <property type="match status" value="1"/>
</dbReference>
<keyword evidence="9 14" id="KW-0540">Nuclease</keyword>
<evidence type="ECO:0000256" key="8">
    <source>
        <dbReference type="ARBA" id="ARBA00022490"/>
    </source>
</evidence>
<evidence type="ECO:0000256" key="17">
    <source>
        <dbReference type="SAM" id="MobiDB-lite"/>
    </source>
</evidence>
<name>A0A369T899_9PROT</name>
<accession>A0A369T899</accession>
<dbReference type="EMBL" id="QPMH01000015">
    <property type="protein sequence ID" value="RDD61122.1"/>
    <property type="molecule type" value="Genomic_DNA"/>
</dbReference>
<evidence type="ECO:0000259" key="18">
    <source>
        <dbReference type="PROSITE" id="PS51975"/>
    </source>
</evidence>
<keyword evidence="13 14" id="KW-0464">Manganese</keyword>
<evidence type="ECO:0000313" key="20">
    <source>
        <dbReference type="Proteomes" id="UP000253941"/>
    </source>
</evidence>
<dbReference type="Gene3D" id="3.30.420.10">
    <property type="entry name" value="Ribonuclease H-like superfamily/Ribonuclease H"/>
    <property type="match status" value="1"/>
</dbReference>
<evidence type="ECO:0000256" key="9">
    <source>
        <dbReference type="ARBA" id="ARBA00022722"/>
    </source>
</evidence>
<feature type="binding site" evidence="14 15">
    <location>
        <position position="98"/>
    </location>
    <ligand>
        <name>a divalent metal cation</name>
        <dbReference type="ChEBI" id="CHEBI:60240"/>
    </ligand>
</feature>
<dbReference type="PANTHER" id="PTHR10954:SF18">
    <property type="entry name" value="RIBONUCLEASE HII"/>
    <property type="match status" value="1"/>
</dbReference>
<evidence type="ECO:0000256" key="15">
    <source>
        <dbReference type="PROSITE-ProRule" id="PRU01319"/>
    </source>
</evidence>
<evidence type="ECO:0000256" key="2">
    <source>
        <dbReference type="ARBA" id="ARBA00001946"/>
    </source>
</evidence>
<dbReference type="PANTHER" id="PTHR10954">
    <property type="entry name" value="RIBONUCLEASE H2 SUBUNIT A"/>
    <property type="match status" value="1"/>
</dbReference>
<evidence type="ECO:0000256" key="6">
    <source>
        <dbReference type="ARBA" id="ARBA00012180"/>
    </source>
</evidence>
<dbReference type="GO" id="GO:0004523">
    <property type="term" value="F:RNA-DNA hybrid ribonuclease activity"/>
    <property type="evidence" value="ECO:0007669"/>
    <property type="project" value="UniProtKB-UniRule"/>
</dbReference>
<dbReference type="GO" id="GO:0005737">
    <property type="term" value="C:cytoplasm"/>
    <property type="evidence" value="ECO:0007669"/>
    <property type="project" value="UniProtKB-SubCell"/>
</dbReference>
<dbReference type="SUPFAM" id="SSF53098">
    <property type="entry name" value="Ribonuclease H-like"/>
    <property type="match status" value="1"/>
</dbReference>
<proteinExistence type="inferred from homology"/>
<dbReference type="InterPro" id="IPR022898">
    <property type="entry name" value="RNase_HII"/>
</dbReference>
<evidence type="ECO:0000256" key="5">
    <source>
        <dbReference type="ARBA" id="ARBA00007383"/>
    </source>
</evidence>
<dbReference type="GO" id="GO:0032299">
    <property type="term" value="C:ribonuclease H2 complex"/>
    <property type="evidence" value="ECO:0007669"/>
    <property type="project" value="TreeGrafter"/>
</dbReference>
<comment type="catalytic activity">
    <reaction evidence="1 14 15 16">
        <text>Endonucleolytic cleavage to 5'-phosphomonoester.</text>
        <dbReference type="EC" id="3.1.26.4"/>
    </reaction>
</comment>
<dbReference type="EC" id="3.1.26.4" evidence="6 14"/>
<evidence type="ECO:0000256" key="7">
    <source>
        <dbReference type="ARBA" id="ARBA00019179"/>
    </source>
</evidence>
<keyword evidence="12 14" id="KW-0378">Hydrolase</keyword>
<comment type="subcellular location">
    <subcellularLocation>
        <location evidence="4 14">Cytoplasm</location>
    </subcellularLocation>
</comment>
<feature type="binding site" evidence="14 15">
    <location>
        <position position="193"/>
    </location>
    <ligand>
        <name>a divalent metal cation</name>
        <dbReference type="ChEBI" id="CHEBI:60240"/>
    </ligand>
</feature>
<dbReference type="InterPro" id="IPR012337">
    <property type="entry name" value="RNaseH-like_sf"/>
</dbReference>
<protein>
    <recommendedName>
        <fullName evidence="7 14">Ribonuclease HII</fullName>
        <shortName evidence="14">RNase HII</shortName>
        <ecNumber evidence="6 14">3.1.26.4</ecNumber>
    </recommendedName>
</protein>
<evidence type="ECO:0000313" key="19">
    <source>
        <dbReference type="EMBL" id="RDD61122.1"/>
    </source>
</evidence>
<feature type="domain" description="RNase H type-2" evidence="18">
    <location>
        <begin position="92"/>
        <end position="281"/>
    </location>
</feature>
<comment type="function">
    <text evidence="3 14 16">Endonuclease that specifically degrades the RNA of RNA-DNA hybrids.</text>
</comment>
<dbReference type="InterPro" id="IPR024567">
    <property type="entry name" value="RNase_HII/HIII_dom"/>
</dbReference>
<feature type="region of interest" description="Disordered" evidence="17">
    <location>
        <begin position="48"/>
        <end position="75"/>
    </location>
</feature>
<dbReference type="GO" id="GO:0030145">
    <property type="term" value="F:manganese ion binding"/>
    <property type="evidence" value="ECO:0007669"/>
    <property type="project" value="UniProtKB-UniRule"/>
</dbReference>
<feature type="binding site" evidence="14 15">
    <location>
        <position position="99"/>
    </location>
    <ligand>
        <name>a divalent metal cation</name>
        <dbReference type="ChEBI" id="CHEBI:60240"/>
    </ligand>
</feature>
<evidence type="ECO:0000256" key="16">
    <source>
        <dbReference type="RuleBase" id="RU003515"/>
    </source>
</evidence>
<dbReference type="AlphaFoldDB" id="A0A369T899"/>
<keyword evidence="11 14" id="KW-0255">Endonuclease</keyword>
<dbReference type="CDD" id="cd07182">
    <property type="entry name" value="RNase_HII_bacteria_HII_like"/>
    <property type="match status" value="1"/>
</dbReference>
<evidence type="ECO:0000256" key="13">
    <source>
        <dbReference type="ARBA" id="ARBA00023211"/>
    </source>
</evidence>
<dbReference type="GO" id="GO:0003723">
    <property type="term" value="F:RNA binding"/>
    <property type="evidence" value="ECO:0007669"/>
    <property type="project" value="UniProtKB-UniRule"/>
</dbReference>
<keyword evidence="20" id="KW-1185">Reference proteome</keyword>
<gene>
    <name evidence="14" type="primary">rnhB</name>
    <name evidence="19" type="ORF">DRB17_14585</name>
</gene>
<comment type="cofactor">
    <cofactor evidence="14 15">
        <name>Mn(2+)</name>
        <dbReference type="ChEBI" id="CHEBI:29035"/>
    </cofactor>
    <cofactor evidence="14 15">
        <name>Mg(2+)</name>
        <dbReference type="ChEBI" id="CHEBI:18420"/>
    </cofactor>
    <text evidence="14 15">Manganese or magnesium. Binds 1 divalent metal ion per monomer in the absence of substrate. May bind a second metal ion after substrate binding.</text>
</comment>
<keyword evidence="10 14" id="KW-0479">Metal-binding</keyword>
<reference evidence="19 20" key="1">
    <citation type="submission" date="2018-07" db="EMBL/GenBank/DDBJ databases">
        <title>Venubactetium sediminum gen. nov., sp. nov., isolated from a marine solar saltern.</title>
        <authorList>
            <person name="Wang S."/>
        </authorList>
    </citation>
    <scope>NUCLEOTIDE SEQUENCE [LARGE SCALE GENOMIC DNA]</scope>
    <source>
        <strain evidence="19 20">WD2A32</strain>
    </source>
</reference>